<comment type="caution">
    <text evidence="6">The sequence shown here is derived from an EMBL/GenBank/DDBJ whole genome shotgun (WGS) entry which is preliminary data.</text>
</comment>
<dbReference type="EMBL" id="BRYA01000153">
    <property type="protein sequence ID" value="GMI41553.1"/>
    <property type="molecule type" value="Genomic_DNA"/>
</dbReference>
<dbReference type="Proteomes" id="UP001165065">
    <property type="component" value="Unassembled WGS sequence"/>
</dbReference>
<keyword evidence="2 3" id="KW-0694">RNA-binding</keyword>
<evidence type="ECO:0000313" key="7">
    <source>
        <dbReference type="Proteomes" id="UP001165065"/>
    </source>
</evidence>
<feature type="compositionally biased region" description="Polar residues" evidence="4">
    <location>
        <begin position="204"/>
        <end position="218"/>
    </location>
</feature>
<organism evidence="6 7">
    <name type="scientific">Triparma columacea</name>
    <dbReference type="NCBI Taxonomy" id="722753"/>
    <lineage>
        <taxon>Eukaryota</taxon>
        <taxon>Sar</taxon>
        <taxon>Stramenopiles</taxon>
        <taxon>Ochrophyta</taxon>
        <taxon>Bolidophyceae</taxon>
        <taxon>Parmales</taxon>
        <taxon>Triparmaceae</taxon>
        <taxon>Triparma</taxon>
    </lineage>
</organism>
<dbReference type="GO" id="GO:0009967">
    <property type="term" value="P:positive regulation of signal transduction"/>
    <property type="evidence" value="ECO:0007669"/>
    <property type="project" value="UniProtKB-ARBA"/>
</dbReference>
<dbReference type="InterPro" id="IPR050502">
    <property type="entry name" value="Euk_RNA-bind_prot"/>
</dbReference>
<sequence length="658" mass="70225">MPPLTNAPPSSGPRDHYGSTPGRGRKSKNNSGSSRKYRSGRGRGYWGGGHNLFYDASLTSSPVPTFAANQQYGTISPMIGNSPMLGAMASPKAMMSSLVMDGSGFGMTPQGFYSLGTSTCQTSFGSPGMDGGFQQQQQQQYGYGGGYDGGSFEGYHASPYSTPPASPLPPTNPNKPSPAHHPSPHFISAKTQPTDTVYFDSAGTPISSPSRAPTSEQLESLSMPPSVYGMPANYGSAATPYSGPHWNIYGSPQQQALHQQQFSSSPMSPLTQLQHMQHLQATAQGASSPTHIENISHSYVMPTQCNQLPDHYNAYPTGVKHRPTQQRDYLNSVPPPQIPVDNFNPVELQHQQHDQLQAAALSQVAVAQQQGYLAGYDQYLQYPLDISPSSANHGFEKFYPGPPIQSVPGPEGLTGPDGCNLFVFHVPSSFTNLEMFYLFQPFGAIVSVRIMTEAGTGRGRGFGFVSFEKPHSAQHAIENLNGCQVGNKRLKVQYKERKSKDVSQDVAFNKKQITYSLNDDQYQDHGGDDSPPVSACAPADTAIMDPPSTKPVSPISPSASLSTTGANASFSSISAHSVTSSSTSASKTSNDLSISPDRSSNENYDTKEELLAEDLKGLSVASPSPPQCGVDEQAMFGETSPHNVPLLTSTSTDGTSSP</sequence>
<evidence type="ECO:0000259" key="5">
    <source>
        <dbReference type="PROSITE" id="PS50102"/>
    </source>
</evidence>
<dbReference type="OrthoDB" id="410044at2759"/>
<feature type="region of interest" description="Disordered" evidence="4">
    <location>
        <begin position="126"/>
        <end position="218"/>
    </location>
</feature>
<reference evidence="7" key="1">
    <citation type="journal article" date="2023" name="Commun. Biol.">
        <title>Genome analysis of Parmales, the sister group of diatoms, reveals the evolutionary specialization of diatoms from phago-mixotrophs to photoautotrophs.</title>
        <authorList>
            <person name="Ban H."/>
            <person name="Sato S."/>
            <person name="Yoshikawa S."/>
            <person name="Yamada K."/>
            <person name="Nakamura Y."/>
            <person name="Ichinomiya M."/>
            <person name="Sato N."/>
            <person name="Blanc-Mathieu R."/>
            <person name="Endo H."/>
            <person name="Kuwata A."/>
            <person name="Ogata H."/>
        </authorList>
    </citation>
    <scope>NUCLEOTIDE SEQUENCE [LARGE SCALE GENOMIC DNA]</scope>
</reference>
<evidence type="ECO:0000256" key="1">
    <source>
        <dbReference type="ARBA" id="ARBA00022737"/>
    </source>
</evidence>
<dbReference type="GO" id="GO:0005634">
    <property type="term" value="C:nucleus"/>
    <property type="evidence" value="ECO:0007669"/>
    <property type="project" value="TreeGrafter"/>
</dbReference>
<evidence type="ECO:0000256" key="4">
    <source>
        <dbReference type="SAM" id="MobiDB-lite"/>
    </source>
</evidence>
<feature type="region of interest" description="Disordered" evidence="4">
    <location>
        <begin position="519"/>
        <end position="658"/>
    </location>
</feature>
<dbReference type="Gene3D" id="3.30.70.330">
    <property type="match status" value="1"/>
</dbReference>
<keyword evidence="7" id="KW-1185">Reference proteome</keyword>
<dbReference type="InterPro" id="IPR000504">
    <property type="entry name" value="RRM_dom"/>
</dbReference>
<dbReference type="AlphaFoldDB" id="A0A9W7GAQ2"/>
<accession>A0A9W7GAQ2</accession>
<dbReference type="PANTHER" id="PTHR48025">
    <property type="entry name" value="OS02G0815200 PROTEIN"/>
    <property type="match status" value="1"/>
</dbReference>
<feature type="compositionally biased region" description="Pro residues" evidence="4">
    <location>
        <begin position="161"/>
        <end position="181"/>
    </location>
</feature>
<dbReference type="Pfam" id="PF00076">
    <property type="entry name" value="RRM_1"/>
    <property type="match status" value="1"/>
</dbReference>
<keyword evidence="1" id="KW-0677">Repeat</keyword>
<gene>
    <name evidence="6" type="ORF">TrCOL_g6506</name>
</gene>
<protein>
    <recommendedName>
        <fullName evidence="5">RRM domain-containing protein</fullName>
    </recommendedName>
</protein>
<dbReference type="GO" id="GO:0010629">
    <property type="term" value="P:negative regulation of gene expression"/>
    <property type="evidence" value="ECO:0007669"/>
    <property type="project" value="UniProtKB-ARBA"/>
</dbReference>
<dbReference type="FunFam" id="3.30.70.330:FF:000383">
    <property type="entry name" value="Sex lethal, isoform D"/>
    <property type="match status" value="1"/>
</dbReference>
<evidence type="ECO:0000256" key="3">
    <source>
        <dbReference type="PROSITE-ProRule" id="PRU00176"/>
    </source>
</evidence>
<dbReference type="GO" id="GO:0003729">
    <property type="term" value="F:mRNA binding"/>
    <property type="evidence" value="ECO:0007669"/>
    <property type="project" value="UniProtKB-ARBA"/>
</dbReference>
<evidence type="ECO:0000313" key="6">
    <source>
        <dbReference type="EMBL" id="GMI41553.1"/>
    </source>
</evidence>
<feature type="compositionally biased region" description="Low complexity" evidence="4">
    <location>
        <begin position="132"/>
        <end position="141"/>
    </location>
</feature>
<name>A0A9W7GAQ2_9STRA</name>
<feature type="compositionally biased region" description="Gly residues" evidence="4">
    <location>
        <begin position="142"/>
        <end position="152"/>
    </location>
</feature>
<dbReference type="PANTHER" id="PTHR48025:SF1">
    <property type="entry name" value="RRM DOMAIN-CONTAINING PROTEIN"/>
    <property type="match status" value="1"/>
</dbReference>
<dbReference type="PROSITE" id="PS50102">
    <property type="entry name" value="RRM"/>
    <property type="match status" value="1"/>
</dbReference>
<evidence type="ECO:0000256" key="2">
    <source>
        <dbReference type="ARBA" id="ARBA00022884"/>
    </source>
</evidence>
<dbReference type="InterPro" id="IPR035979">
    <property type="entry name" value="RBD_domain_sf"/>
</dbReference>
<feature type="domain" description="RRM" evidence="5">
    <location>
        <begin position="419"/>
        <end position="497"/>
    </location>
</feature>
<proteinExistence type="predicted"/>
<feature type="compositionally biased region" description="Low complexity" evidence="4">
    <location>
        <begin position="568"/>
        <end position="593"/>
    </location>
</feature>
<dbReference type="SUPFAM" id="SSF54928">
    <property type="entry name" value="RNA-binding domain, RBD"/>
    <property type="match status" value="1"/>
</dbReference>
<feature type="compositionally biased region" description="Low complexity" evidence="4">
    <location>
        <begin position="648"/>
        <end position="658"/>
    </location>
</feature>
<feature type="compositionally biased region" description="Basic and acidic residues" evidence="4">
    <location>
        <begin position="604"/>
        <end position="616"/>
    </location>
</feature>
<dbReference type="SMART" id="SM00360">
    <property type="entry name" value="RRM"/>
    <property type="match status" value="1"/>
</dbReference>
<feature type="compositionally biased region" description="Polar residues" evidence="4">
    <location>
        <begin position="555"/>
        <end position="567"/>
    </location>
</feature>
<dbReference type="GO" id="GO:0005737">
    <property type="term" value="C:cytoplasm"/>
    <property type="evidence" value="ECO:0007669"/>
    <property type="project" value="UniProtKB-ARBA"/>
</dbReference>
<feature type="region of interest" description="Disordered" evidence="4">
    <location>
        <begin position="1"/>
        <end position="42"/>
    </location>
</feature>
<dbReference type="InterPro" id="IPR012677">
    <property type="entry name" value="Nucleotide-bd_a/b_plait_sf"/>
</dbReference>